<dbReference type="InterPro" id="IPR016197">
    <property type="entry name" value="Chromo-like_dom_sf"/>
</dbReference>
<dbReference type="AlphaFoldDB" id="A0A9Q4IIT7"/>
<dbReference type="PANTHER" id="PTHR46148">
    <property type="entry name" value="CHROMO DOMAIN-CONTAINING PROTEIN"/>
    <property type="match status" value="1"/>
</dbReference>
<dbReference type="Gene3D" id="2.40.50.40">
    <property type="match status" value="1"/>
</dbReference>
<dbReference type="Pfam" id="PF24626">
    <property type="entry name" value="SH3_Tf2-1"/>
    <property type="match status" value="1"/>
</dbReference>
<dbReference type="RefSeq" id="WP_269028625.1">
    <property type="nucleotide sequence ID" value="NZ_JANRML010000050.1"/>
</dbReference>
<evidence type="ECO:0000313" key="3">
    <source>
        <dbReference type="Proteomes" id="UP001071110"/>
    </source>
</evidence>
<dbReference type="PROSITE" id="PS50013">
    <property type="entry name" value="CHROMO_2"/>
    <property type="match status" value="1"/>
</dbReference>
<dbReference type="CDD" id="cd00024">
    <property type="entry name" value="CD_CSD"/>
    <property type="match status" value="1"/>
</dbReference>
<dbReference type="EMBL" id="JANRML010000050">
    <property type="protein sequence ID" value="MCZ2221942.1"/>
    <property type="molecule type" value="Genomic_DNA"/>
</dbReference>
<organism evidence="2 3">
    <name type="scientific">Corynebacterium pilbarense</name>
    <dbReference type="NCBI Taxonomy" id="1288393"/>
    <lineage>
        <taxon>Bacteria</taxon>
        <taxon>Bacillati</taxon>
        <taxon>Actinomycetota</taxon>
        <taxon>Actinomycetes</taxon>
        <taxon>Mycobacteriales</taxon>
        <taxon>Corynebacteriaceae</taxon>
        <taxon>Corynebacterium</taxon>
    </lineage>
</organism>
<dbReference type="InterPro" id="IPR056924">
    <property type="entry name" value="SH3_Tf2-1"/>
</dbReference>
<dbReference type="PANTHER" id="PTHR46148:SF52">
    <property type="entry name" value="OS04G0603800 PROTEIN"/>
    <property type="match status" value="1"/>
</dbReference>
<protein>
    <submittedName>
        <fullName evidence="2">Chromo domain-containing protein</fullName>
    </submittedName>
</protein>
<feature type="domain" description="Chromo" evidence="1">
    <location>
        <begin position="75"/>
        <end position="124"/>
    </location>
</feature>
<evidence type="ECO:0000313" key="2">
    <source>
        <dbReference type="EMBL" id="MCZ2221942.1"/>
    </source>
</evidence>
<dbReference type="Proteomes" id="UP001071110">
    <property type="component" value="Unassembled WGS sequence"/>
</dbReference>
<sequence length="139" mass="16050">MSLKQAKKDNKLSPKYYGPYKVLQKIGTMAYKLELPASSRVHPVFHVSCLKKVIGDKIPVQTIFLELDEEGKIILEPEAITDTRIRQLRNRSISEYLIKWRKLPAKDSTREDESFIQKHPELLKRCGQHLSQGEGHVKP</sequence>
<dbReference type="SUPFAM" id="SSF54160">
    <property type="entry name" value="Chromo domain-like"/>
    <property type="match status" value="1"/>
</dbReference>
<dbReference type="Pfam" id="PF00385">
    <property type="entry name" value="Chromo"/>
    <property type="match status" value="1"/>
</dbReference>
<reference evidence="2" key="1">
    <citation type="submission" date="2022-08" db="EMBL/GenBank/DDBJ databases">
        <title>Corynebacterium sp. nov., isolated from clinical breast specimens.</title>
        <authorList>
            <person name="Zhang T."/>
        </authorList>
    </citation>
    <scope>NUCLEOTIDE SEQUENCE</scope>
    <source>
        <strain evidence="2">CCUG 57942</strain>
    </source>
</reference>
<evidence type="ECO:0000259" key="1">
    <source>
        <dbReference type="PROSITE" id="PS50013"/>
    </source>
</evidence>
<proteinExistence type="predicted"/>
<dbReference type="InterPro" id="IPR000953">
    <property type="entry name" value="Chromo/chromo_shadow_dom"/>
</dbReference>
<name>A0A9Q4IIT7_9CORY</name>
<comment type="caution">
    <text evidence="2">The sequence shown here is derived from an EMBL/GenBank/DDBJ whole genome shotgun (WGS) entry which is preliminary data.</text>
</comment>
<keyword evidence="3" id="KW-1185">Reference proteome</keyword>
<gene>
    <name evidence="2" type="ORF">NUW87_11335</name>
</gene>
<dbReference type="InterPro" id="IPR023780">
    <property type="entry name" value="Chromo_domain"/>
</dbReference>
<accession>A0A9Q4IIT7</accession>